<reference evidence="2 3" key="1">
    <citation type="submission" date="2020-02" db="EMBL/GenBank/DDBJ databases">
        <authorList>
            <person name="Ma Q."/>
            <person name="Huang Y."/>
            <person name="Song X."/>
            <person name="Pei D."/>
        </authorList>
    </citation>
    <scope>NUCLEOTIDE SEQUENCE [LARGE SCALE GENOMIC DNA]</scope>
    <source>
        <strain evidence="2">Sxm20200214</strain>
        <tissue evidence="2">Leaf</tissue>
    </source>
</reference>
<evidence type="ECO:0000313" key="3">
    <source>
        <dbReference type="Proteomes" id="UP000886595"/>
    </source>
</evidence>
<accession>A0A8X7WHQ6</accession>
<dbReference type="EMBL" id="JAAMPC010000002">
    <property type="protein sequence ID" value="KAG2328528.1"/>
    <property type="molecule type" value="Genomic_DNA"/>
</dbReference>
<comment type="caution">
    <text evidence="2">The sequence shown here is derived from an EMBL/GenBank/DDBJ whole genome shotgun (WGS) entry which is preliminary data.</text>
</comment>
<dbReference type="Proteomes" id="UP000886595">
    <property type="component" value="Unassembled WGS sequence"/>
</dbReference>
<dbReference type="OrthoDB" id="10564897at2759"/>
<feature type="compositionally biased region" description="Basic and acidic residues" evidence="1">
    <location>
        <begin position="1"/>
        <end position="20"/>
    </location>
</feature>
<evidence type="ECO:0000256" key="1">
    <source>
        <dbReference type="SAM" id="MobiDB-lite"/>
    </source>
</evidence>
<proteinExistence type="predicted"/>
<evidence type="ECO:0000313" key="2">
    <source>
        <dbReference type="EMBL" id="KAG2328528.1"/>
    </source>
</evidence>
<protein>
    <submittedName>
        <fullName evidence="2">Uncharacterized protein</fullName>
    </submittedName>
</protein>
<dbReference type="AlphaFoldDB" id="A0A8X7WHQ6"/>
<organism evidence="2 3">
    <name type="scientific">Brassica carinata</name>
    <name type="common">Ethiopian mustard</name>
    <name type="synonym">Abyssinian cabbage</name>
    <dbReference type="NCBI Taxonomy" id="52824"/>
    <lineage>
        <taxon>Eukaryota</taxon>
        <taxon>Viridiplantae</taxon>
        <taxon>Streptophyta</taxon>
        <taxon>Embryophyta</taxon>
        <taxon>Tracheophyta</taxon>
        <taxon>Spermatophyta</taxon>
        <taxon>Magnoliopsida</taxon>
        <taxon>eudicotyledons</taxon>
        <taxon>Gunneridae</taxon>
        <taxon>Pentapetalae</taxon>
        <taxon>rosids</taxon>
        <taxon>malvids</taxon>
        <taxon>Brassicales</taxon>
        <taxon>Brassicaceae</taxon>
        <taxon>Brassiceae</taxon>
        <taxon>Brassica</taxon>
    </lineage>
</organism>
<name>A0A8X7WHQ6_BRACI</name>
<feature type="region of interest" description="Disordered" evidence="1">
    <location>
        <begin position="1"/>
        <end position="37"/>
    </location>
</feature>
<keyword evidence="3" id="KW-1185">Reference proteome</keyword>
<sequence length="89" mass="9794">MAASIDSREKTVGEDDRVGGDDEAAPPPPQSPVSQMDSELKIVVDVVEAKKELDLVPSSLHLSLARHMYSLECEATMTEQIKFFKDFVS</sequence>
<gene>
    <name evidence="2" type="ORF">Bca52824_011256</name>
</gene>